<comment type="caution">
    <text evidence="1">The sequence shown here is derived from an EMBL/GenBank/DDBJ whole genome shotgun (WGS) entry which is preliminary data.</text>
</comment>
<evidence type="ECO:0000313" key="2">
    <source>
        <dbReference type="Proteomes" id="UP001174229"/>
    </source>
</evidence>
<proteinExistence type="predicted"/>
<sequence>MELKKRLELIDKLKTDKYIMVLLTGIQSINRLDGLSMDLWNKHKSKNDTISRKILQYRNDLIDEFEIITNDFYESAVKEITEFFGSSYDDDVITSYIFDFGNGKYQIDDLISKLKNWYIECEKIPEGHIGLFTPEGKAIYIPEEID</sequence>
<accession>A0AAW6YMW6</accession>
<protein>
    <submittedName>
        <fullName evidence="1">Uncharacterized protein</fullName>
    </submittedName>
</protein>
<dbReference type="AlphaFoldDB" id="A0AAW6YMW6"/>
<dbReference type="EMBL" id="JAPNPE010000001">
    <property type="protein sequence ID" value="MDK7390045.1"/>
    <property type="molecule type" value="Genomic_DNA"/>
</dbReference>
<evidence type="ECO:0000313" key="1">
    <source>
        <dbReference type="EMBL" id="MDK7390045.1"/>
    </source>
</evidence>
<gene>
    <name evidence="1" type="ORF">OWO78_01170</name>
</gene>
<name>A0AAW6YMW6_9BACI</name>
<reference evidence="1" key="1">
    <citation type="submission" date="2022-11" db="EMBL/GenBank/DDBJ databases">
        <title>WGS-based characterization of Bacillus cereus isolated from food &amp; feed additives.</title>
        <authorList>
            <person name="Bogaerts B."/>
            <person name="Fraiture M.-A."/>
            <person name="Roosens N.H.C."/>
            <person name="De Keersmaecker S.C.J."/>
            <person name="Vanneste K."/>
        </authorList>
    </citation>
    <scope>NUCLEOTIDE SEQUENCE</scope>
    <source>
        <strain evidence="1">74.2</strain>
    </source>
</reference>
<organism evidence="1 2">
    <name type="scientific">Bacillus pacificus</name>
    <dbReference type="NCBI Taxonomy" id="2026187"/>
    <lineage>
        <taxon>Bacteria</taxon>
        <taxon>Bacillati</taxon>
        <taxon>Bacillota</taxon>
        <taxon>Bacilli</taxon>
        <taxon>Bacillales</taxon>
        <taxon>Bacillaceae</taxon>
        <taxon>Bacillus</taxon>
        <taxon>Bacillus cereus group</taxon>
    </lineage>
</organism>
<dbReference type="Proteomes" id="UP001174229">
    <property type="component" value="Unassembled WGS sequence"/>
</dbReference>
<dbReference type="RefSeq" id="WP_076873645.1">
    <property type="nucleotide sequence ID" value="NZ_JAPNPC010000002.1"/>
</dbReference>